<evidence type="ECO:0000313" key="9">
    <source>
        <dbReference type="EMBL" id="KAA6232167.1"/>
    </source>
</evidence>
<feature type="transmembrane region" description="Helical" evidence="7">
    <location>
        <begin position="178"/>
        <end position="197"/>
    </location>
</feature>
<dbReference type="SUPFAM" id="SSF48317">
    <property type="entry name" value="Acid phosphatase/Vanadium-dependent haloperoxidase"/>
    <property type="match status" value="1"/>
</dbReference>
<evidence type="ECO:0000313" key="12">
    <source>
        <dbReference type="Proteomes" id="UP000279908"/>
    </source>
</evidence>
<evidence type="ECO:0000256" key="7">
    <source>
        <dbReference type="SAM" id="Phobius"/>
    </source>
</evidence>
<evidence type="ECO:0000256" key="6">
    <source>
        <dbReference type="ARBA" id="ARBA00023136"/>
    </source>
</evidence>
<evidence type="ECO:0000256" key="3">
    <source>
        <dbReference type="ARBA" id="ARBA00022692"/>
    </source>
</evidence>
<feature type="transmembrane region" description="Helical" evidence="7">
    <location>
        <begin position="82"/>
        <end position="102"/>
    </location>
</feature>
<reference evidence="9 13" key="2">
    <citation type="submission" date="2019-07" db="EMBL/GenBank/DDBJ databases">
        <title>Draft genome Sequence of Chlorobium phaeovibrioides sp. strain PhvTcv-s14, from the Phylum Chlorobi.</title>
        <authorList>
            <person name="Babenko V."/>
            <person name="Boldyreva D."/>
            <person name="Kanygina A."/>
            <person name="Selezneva O."/>
            <person name="Akopiyan T."/>
            <person name="Lunina O."/>
        </authorList>
    </citation>
    <scope>NUCLEOTIDE SEQUENCE [LARGE SCALE GENOMIC DNA]</scope>
    <source>
        <strain evidence="9 13">GrTcv12</strain>
    </source>
</reference>
<name>A0A3S0NJB7_CHLPH</name>
<accession>A0A3S0NJB7</accession>
<keyword evidence="5 7" id="KW-1133">Transmembrane helix</keyword>
<evidence type="ECO:0000313" key="13">
    <source>
        <dbReference type="Proteomes" id="UP000327458"/>
    </source>
</evidence>
<dbReference type="OMA" id="GQSEWYL"/>
<evidence type="ECO:0000256" key="4">
    <source>
        <dbReference type="ARBA" id="ARBA00022801"/>
    </source>
</evidence>
<evidence type="ECO:0000256" key="2">
    <source>
        <dbReference type="ARBA" id="ARBA00022475"/>
    </source>
</evidence>
<gene>
    <name evidence="11" type="ORF">EKD02_05040</name>
    <name evidence="9" type="ORF">FP507_02925</name>
    <name evidence="10" type="ORF">GJ685_06650</name>
</gene>
<evidence type="ECO:0000313" key="11">
    <source>
        <dbReference type="EMBL" id="RTY38449.1"/>
    </source>
</evidence>
<comment type="subcellular location">
    <subcellularLocation>
        <location evidence="1">Cell membrane</location>
        <topology evidence="1">Multi-pass membrane protein</topology>
    </subcellularLocation>
</comment>
<keyword evidence="14" id="KW-1185">Reference proteome</keyword>
<dbReference type="EMBL" id="WUBZ01000019">
    <property type="protein sequence ID" value="MWV54743.1"/>
    <property type="molecule type" value="Genomic_DNA"/>
</dbReference>
<dbReference type="Proteomes" id="UP000279908">
    <property type="component" value="Unassembled WGS sequence"/>
</dbReference>
<reference evidence="10 14" key="3">
    <citation type="submission" date="2019-11" db="EMBL/GenBank/DDBJ databases">
        <title>Green- and brown-colored morphotypes of Chlorobia in the stratified aquatic ecosystems of Kandalaksha Gulf (White Sea): A model for study of the accessory genome evolution.</title>
        <authorList>
            <person name="Grouzdev D.S."/>
        </authorList>
    </citation>
    <scope>NUCLEOTIDE SEQUENCE [LARGE SCALE GENOMIC DNA]</scope>
    <source>
        <strain evidence="10 14">ZM</strain>
    </source>
</reference>
<dbReference type="InterPro" id="IPR000326">
    <property type="entry name" value="PAP2/HPO"/>
</dbReference>
<dbReference type="InterPro" id="IPR036938">
    <property type="entry name" value="PAP2/HPO_sf"/>
</dbReference>
<evidence type="ECO:0000256" key="1">
    <source>
        <dbReference type="ARBA" id="ARBA00004651"/>
    </source>
</evidence>
<feature type="transmembrane region" description="Helical" evidence="7">
    <location>
        <begin position="50"/>
        <end position="70"/>
    </location>
</feature>
<protein>
    <submittedName>
        <fullName evidence="11">Phosphatase PAP2 family protein</fullName>
    </submittedName>
</protein>
<dbReference type="Pfam" id="PF01569">
    <property type="entry name" value="PAP2"/>
    <property type="match status" value="1"/>
</dbReference>
<reference evidence="11 12" key="1">
    <citation type="submission" date="2018-12" db="EMBL/GenBank/DDBJ databases">
        <authorList>
            <person name="Lunina O.N."/>
            <person name="Grouzdev D.S."/>
            <person name="Gorlenko V.M."/>
            <person name="Savvichev A.S."/>
        </authorList>
    </citation>
    <scope>NUCLEOTIDE SEQUENCE [LARGE SCALE GENOMIC DNA]</scope>
    <source>
        <strain evidence="11 12">BrKhr-17</strain>
    </source>
</reference>
<keyword evidence="2" id="KW-1003">Cell membrane</keyword>
<dbReference type="Gene3D" id="1.20.144.10">
    <property type="entry name" value="Phosphatidic acid phosphatase type 2/haloperoxidase"/>
    <property type="match status" value="2"/>
</dbReference>
<keyword evidence="4" id="KW-0378">Hydrolase</keyword>
<feature type="transmembrane region" description="Helical" evidence="7">
    <location>
        <begin position="126"/>
        <end position="148"/>
    </location>
</feature>
<evidence type="ECO:0000259" key="8">
    <source>
        <dbReference type="SMART" id="SM00014"/>
    </source>
</evidence>
<dbReference type="AlphaFoldDB" id="A0A3S0NJB7"/>
<dbReference type="EMBL" id="RXYK01000005">
    <property type="protein sequence ID" value="RTY38449.1"/>
    <property type="molecule type" value="Genomic_DNA"/>
</dbReference>
<dbReference type="PROSITE" id="PS51257">
    <property type="entry name" value="PROKAR_LIPOPROTEIN"/>
    <property type="match status" value="1"/>
</dbReference>
<evidence type="ECO:0000313" key="14">
    <source>
        <dbReference type="Proteomes" id="UP000489351"/>
    </source>
</evidence>
<dbReference type="PANTHER" id="PTHR14969:SF62">
    <property type="entry name" value="DECAPRENYLPHOSPHORYL-5-PHOSPHORIBOSE PHOSPHATASE RV3807C-RELATED"/>
    <property type="match status" value="1"/>
</dbReference>
<evidence type="ECO:0000313" key="10">
    <source>
        <dbReference type="EMBL" id="MWV54743.1"/>
    </source>
</evidence>
<dbReference type="RefSeq" id="WP_011889764.1">
    <property type="nucleotide sequence ID" value="NZ_CP041698.1"/>
</dbReference>
<feature type="domain" description="Phosphatidic acid phosphatase type 2/haloperoxidase" evidence="8">
    <location>
        <begin position="80"/>
        <end position="193"/>
    </location>
</feature>
<keyword evidence="3 7" id="KW-0812">Transmembrane</keyword>
<proteinExistence type="predicted"/>
<feature type="transmembrane region" description="Helical" evidence="7">
    <location>
        <begin position="12"/>
        <end position="38"/>
    </location>
</feature>
<dbReference type="CDD" id="cd03389">
    <property type="entry name" value="PAP2_lipid_A_1_phosphatase"/>
    <property type="match status" value="1"/>
</dbReference>
<feature type="transmembrane region" description="Helical" evidence="7">
    <location>
        <begin position="155"/>
        <end position="172"/>
    </location>
</feature>
<sequence>MAVSRSIASPFIITAVVLACVIAWFFIDLPAVTLFHALDQPPYHDLFKTITRLGQSEWYLVGGFVIFLLLRRKKPQYSAAGLFLFTTTAVSGLSADLVKFIAGRARPKLFFSEGINGFDFFHIEHAWTSFPSGHSATAFSVAMAFALLWPKGRPFFLLAGALIAFSRIFLTQHYPSDVIAGSYIGIVSSILLYNHYFKKQLHD</sequence>
<dbReference type="PANTHER" id="PTHR14969">
    <property type="entry name" value="SPHINGOSINE-1-PHOSPHATE PHOSPHOHYDROLASE"/>
    <property type="match status" value="1"/>
</dbReference>
<keyword evidence="6 7" id="KW-0472">Membrane</keyword>
<evidence type="ECO:0000256" key="5">
    <source>
        <dbReference type="ARBA" id="ARBA00022989"/>
    </source>
</evidence>
<comment type="caution">
    <text evidence="11">The sequence shown here is derived from an EMBL/GenBank/DDBJ whole genome shotgun (WGS) entry which is preliminary data.</text>
</comment>
<dbReference type="Proteomes" id="UP000327458">
    <property type="component" value="Unassembled WGS sequence"/>
</dbReference>
<dbReference type="Proteomes" id="UP000489351">
    <property type="component" value="Unassembled WGS sequence"/>
</dbReference>
<dbReference type="EMBL" id="VMRG01000001">
    <property type="protein sequence ID" value="KAA6232167.1"/>
    <property type="molecule type" value="Genomic_DNA"/>
</dbReference>
<organism evidence="11 12">
    <name type="scientific">Chlorobium phaeovibrioides</name>
    <dbReference type="NCBI Taxonomy" id="1094"/>
    <lineage>
        <taxon>Bacteria</taxon>
        <taxon>Pseudomonadati</taxon>
        <taxon>Chlorobiota</taxon>
        <taxon>Chlorobiia</taxon>
        <taxon>Chlorobiales</taxon>
        <taxon>Chlorobiaceae</taxon>
        <taxon>Chlorobium/Pelodictyon group</taxon>
        <taxon>Chlorobium</taxon>
    </lineage>
</organism>
<dbReference type="GO" id="GO:0005886">
    <property type="term" value="C:plasma membrane"/>
    <property type="evidence" value="ECO:0007669"/>
    <property type="project" value="UniProtKB-SubCell"/>
</dbReference>
<dbReference type="GO" id="GO:0016787">
    <property type="term" value="F:hydrolase activity"/>
    <property type="evidence" value="ECO:0007669"/>
    <property type="project" value="UniProtKB-KW"/>
</dbReference>
<dbReference type="SMART" id="SM00014">
    <property type="entry name" value="acidPPc"/>
    <property type="match status" value="1"/>
</dbReference>